<keyword evidence="6" id="KW-0694">RNA-binding</keyword>
<dbReference type="CDD" id="cd01647">
    <property type="entry name" value="RT_LTR"/>
    <property type="match status" value="1"/>
</dbReference>
<dbReference type="InterPro" id="IPR036397">
    <property type="entry name" value="RNaseH_sf"/>
</dbReference>
<dbReference type="InterPro" id="IPR050951">
    <property type="entry name" value="Retrovirus_Pol_polyprotein"/>
</dbReference>
<dbReference type="Gene3D" id="3.30.70.270">
    <property type="match status" value="2"/>
</dbReference>
<keyword evidence="2" id="KW-0479">Metal-binding</keyword>
<dbReference type="SUPFAM" id="SSF53098">
    <property type="entry name" value="Ribonuclease H-like"/>
    <property type="match status" value="1"/>
</dbReference>
<dbReference type="GO" id="GO:0004190">
    <property type="term" value="F:aspartic-type endopeptidase activity"/>
    <property type="evidence" value="ECO:0007669"/>
    <property type="project" value="UniProtKB-KW"/>
</dbReference>
<keyword evidence="9" id="KW-0239">DNA-directed DNA polymerase</keyword>
<accession>A0A9Q3FYW5</accession>
<keyword evidence="3" id="KW-0064">Aspartyl protease</keyword>
<keyword evidence="11" id="KW-0233">DNA recombination</keyword>
<dbReference type="Pfam" id="PF00078">
    <property type="entry name" value="RVT_1"/>
    <property type="match status" value="1"/>
</dbReference>
<evidence type="ECO:0008006" key="17">
    <source>
        <dbReference type="Google" id="ProtNLM"/>
    </source>
</evidence>
<evidence type="ECO:0000259" key="14">
    <source>
        <dbReference type="PROSITE" id="PS50994"/>
    </source>
</evidence>
<evidence type="ECO:0000256" key="12">
    <source>
        <dbReference type="ARBA" id="ARBA00023268"/>
    </source>
</evidence>
<dbReference type="FunFam" id="3.30.420.10:FF:000032">
    <property type="entry name" value="Retrovirus-related Pol polyprotein from transposon 297-like Protein"/>
    <property type="match status" value="1"/>
</dbReference>
<dbReference type="GO" id="GO:0005634">
    <property type="term" value="C:nucleus"/>
    <property type="evidence" value="ECO:0007669"/>
    <property type="project" value="UniProtKB-ARBA"/>
</dbReference>
<dbReference type="PANTHER" id="PTHR37984:SF5">
    <property type="entry name" value="PROTEIN NYNRIN-LIKE"/>
    <property type="match status" value="1"/>
</dbReference>
<dbReference type="InterPro" id="IPR001584">
    <property type="entry name" value="Integrase_cat-core"/>
</dbReference>
<dbReference type="InterPro" id="IPR000477">
    <property type="entry name" value="RT_dom"/>
</dbReference>
<dbReference type="CDD" id="cd09274">
    <property type="entry name" value="RNase_HI_RT_Ty3"/>
    <property type="match status" value="1"/>
</dbReference>
<keyword evidence="8" id="KW-0695">RNA-directed DNA polymerase</keyword>
<evidence type="ECO:0000256" key="2">
    <source>
        <dbReference type="ARBA" id="ARBA00022723"/>
    </source>
</evidence>
<protein>
    <recommendedName>
        <fullName evidence="17">Integrase catalytic domain-containing protein</fullName>
    </recommendedName>
</protein>
<keyword evidence="9" id="KW-0808">Transferase</keyword>
<dbReference type="GO" id="GO:0046872">
    <property type="term" value="F:metal ion binding"/>
    <property type="evidence" value="ECO:0007669"/>
    <property type="project" value="UniProtKB-KW"/>
</dbReference>
<dbReference type="Gene3D" id="3.10.10.10">
    <property type="entry name" value="HIV Type 1 Reverse Transcriptase, subunit A, domain 1"/>
    <property type="match status" value="1"/>
</dbReference>
<keyword evidence="7" id="KW-0229">DNA integration</keyword>
<feature type="domain" description="Reverse transcriptase" evidence="13">
    <location>
        <begin position="54"/>
        <end position="233"/>
    </location>
</feature>
<evidence type="ECO:0000256" key="11">
    <source>
        <dbReference type="ARBA" id="ARBA00023172"/>
    </source>
</evidence>
<dbReference type="Pfam" id="PF24626">
    <property type="entry name" value="SH3_Tf2-1"/>
    <property type="match status" value="1"/>
</dbReference>
<keyword evidence="10" id="KW-0238">DNA-binding</keyword>
<keyword evidence="5" id="KW-0460">Magnesium</keyword>
<name>A0A9Q3FYW5_9BASI</name>
<keyword evidence="1" id="KW-0645">Protease</keyword>
<dbReference type="InterPro" id="IPR041577">
    <property type="entry name" value="RT_RNaseH_2"/>
</dbReference>
<organism evidence="15 16">
    <name type="scientific">Austropuccinia psidii MF-1</name>
    <dbReference type="NCBI Taxonomy" id="1389203"/>
    <lineage>
        <taxon>Eukaryota</taxon>
        <taxon>Fungi</taxon>
        <taxon>Dikarya</taxon>
        <taxon>Basidiomycota</taxon>
        <taxon>Pucciniomycotina</taxon>
        <taxon>Pucciniomycetes</taxon>
        <taxon>Pucciniales</taxon>
        <taxon>Sphaerophragmiaceae</taxon>
        <taxon>Austropuccinia</taxon>
    </lineage>
</organism>
<keyword evidence="12" id="KW-0511">Multifunctional enzyme</keyword>
<evidence type="ECO:0000256" key="4">
    <source>
        <dbReference type="ARBA" id="ARBA00022801"/>
    </source>
</evidence>
<evidence type="ECO:0000259" key="13">
    <source>
        <dbReference type="PROSITE" id="PS50878"/>
    </source>
</evidence>
<dbReference type="GO" id="GO:0003964">
    <property type="term" value="F:RNA-directed DNA polymerase activity"/>
    <property type="evidence" value="ECO:0007669"/>
    <property type="project" value="UniProtKB-KW"/>
</dbReference>
<dbReference type="EMBL" id="AVOT02051496">
    <property type="protein sequence ID" value="MBW0546493.1"/>
    <property type="molecule type" value="Genomic_DNA"/>
</dbReference>
<dbReference type="PROSITE" id="PS50994">
    <property type="entry name" value="INTEGRASE"/>
    <property type="match status" value="1"/>
</dbReference>
<dbReference type="PANTHER" id="PTHR37984">
    <property type="entry name" value="PROTEIN CBG26694"/>
    <property type="match status" value="1"/>
</dbReference>
<keyword evidence="4" id="KW-0378">Hydrolase</keyword>
<dbReference type="FunFam" id="3.30.70.270:FF:000020">
    <property type="entry name" value="Transposon Tf2-6 polyprotein-like Protein"/>
    <property type="match status" value="1"/>
</dbReference>
<dbReference type="GO" id="GO:0003723">
    <property type="term" value="F:RNA binding"/>
    <property type="evidence" value="ECO:0007669"/>
    <property type="project" value="UniProtKB-KW"/>
</dbReference>
<dbReference type="GO" id="GO:0003677">
    <property type="term" value="F:DNA binding"/>
    <property type="evidence" value="ECO:0007669"/>
    <property type="project" value="UniProtKB-KW"/>
</dbReference>
<proteinExistence type="predicted"/>
<keyword evidence="9" id="KW-0548">Nucleotidyltransferase</keyword>
<dbReference type="SUPFAM" id="SSF56672">
    <property type="entry name" value="DNA/RNA polymerases"/>
    <property type="match status" value="1"/>
</dbReference>
<dbReference type="OrthoDB" id="2505288at2759"/>
<feature type="domain" description="Integrase catalytic" evidence="14">
    <location>
        <begin position="578"/>
        <end position="737"/>
    </location>
</feature>
<evidence type="ECO:0000256" key="9">
    <source>
        <dbReference type="ARBA" id="ARBA00022932"/>
    </source>
</evidence>
<dbReference type="PROSITE" id="PS50878">
    <property type="entry name" value="RT_POL"/>
    <property type="match status" value="1"/>
</dbReference>
<evidence type="ECO:0000256" key="8">
    <source>
        <dbReference type="ARBA" id="ARBA00022918"/>
    </source>
</evidence>
<dbReference type="GO" id="GO:0015074">
    <property type="term" value="P:DNA integration"/>
    <property type="evidence" value="ECO:0007669"/>
    <property type="project" value="UniProtKB-KW"/>
</dbReference>
<evidence type="ECO:0000256" key="5">
    <source>
        <dbReference type="ARBA" id="ARBA00022842"/>
    </source>
</evidence>
<dbReference type="FunFam" id="1.10.340.70:FF:000001">
    <property type="entry name" value="Retrovirus-related Pol polyprotein from transposon gypsy-like Protein"/>
    <property type="match status" value="1"/>
</dbReference>
<comment type="caution">
    <text evidence="15">The sequence shown here is derived from an EMBL/GenBank/DDBJ whole genome shotgun (WGS) entry which is preliminary data.</text>
</comment>
<dbReference type="Pfam" id="PF00665">
    <property type="entry name" value="rve"/>
    <property type="match status" value="1"/>
</dbReference>
<reference evidence="15" key="1">
    <citation type="submission" date="2021-03" db="EMBL/GenBank/DDBJ databases">
        <title>Draft genome sequence of rust myrtle Austropuccinia psidii MF-1, a brazilian biotype.</title>
        <authorList>
            <person name="Quecine M.C."/>
            <person name="Pachon D.M.R."/>
            <person name="Bonatelli M.L."/>
            <person name="Correr F.H."/>
            <person name="Franceschini L.M."/>
            <person name="Leite T.F."/>
            <person name="Margarido G.R.A."/>
            <person name="Almeida C.A."/>
            <person name="Ferrarezi J.A."/>
            <person name="Labate C.A."/>
        </authorList>
    </citation>
    <scope>NUCLEOTIDE SEQUENCE</scope>
    <source>
        <strain evidence="15">MF-1</strain>
    </source>
</reference>
<dbReference type="AlphaFoldDB" id="A0A9Q3FYW5"/>
<dbReference type="Proteomes" id="UP000765509">
    <property type="component" value="Unassembled WGS sequence"/>
</dbReference>
<keyword evidence="16" id="KW-1185">Reference proteome</keyword>
<dbReference type="Pfam" id="PF17921">
    <property type="entry name" value="Integrase_H2C2"/>
    <property type="match status" value="1"/>
</dbReference>
<evidence type="ECO:0000256" key="3">
    <source>
        <dbReference type="ARBA" id="ARBA00022750"/>
    </source>
</evidence>
<evidence type="ECO:0000256" key="10">
    <source>
        <dbReference type="ARBA" id="ARBA00023125"/>
    </source>
</evidence>
<evidence type="ECO:0000313" key="15">
    <source>
        <dbReference type="EMBL" id="MBW0546493.1"/>
    </source>
</evidence>
<dbReference type="InterPro" id="IPR012337">
    <property type="entry name" value="RNaseH-like_sf"/>
</dbReference>
<dbReference type="InterPro" id="IPR043128">
    <property type="entry name" value="Rev_trsase/Diguanyl_cyclase"/>
</dbReference>
<dbReference type="InterPro" id="IPR056924">
    <property type="entry name" value="SH3_Tf2-1"/>
</dbReference>
<dbReference type="Gene3D" id="3.30.420.10">
    <property type="entry name" value="Ribonuclease H-like superfamily/Ribonuclease H"/>
    <property type="match status" value="1"/>
</dbReference>
<dbReference type="GO" id="GO:0006310">
    <property type="term" value="P:DNA recombination"/>
    <property type="evidence" value="ECO:0007669"/>
    <property type="project" value="UniProtKB-KW"/>
</dbReference>
<evidence type="ECO:0000256" key="7">
    <source>
        <dbReference type="ARBA" id="ARBA00022908"/>
    </source>
</evidence>
<dbReference type="Pfam" id="PF17919">
    <property type="entry name" value="RT_RNaseH_2"/>
    <property type="match status" value="1"/>
</dbReference>
<dbReference type="GO" id="GO:0006508">
    <property type="term" value="P:proteolysis"/>
    <property type="evidence" value="ECO:0007669"/>
    <property type="project" value="UniProtKB-KW"/>
</dbReference>
<dbReference type="InterPro" id="IPR041588">
    <property type="entry name" value="Integrase_H2C2"/>
</dbReference>
<evidence type="ECO:0000313" key="16">
    <source>
        <dbReference type="Proteomes" id="UP000765509"/>
    </source>
</evidence>
<evidence type="ECO:0000256" key="1">
    <source>
        <dbReference type="ARBA" id="ARBA00022670"/>
    </source>
</evidence>
<evidence type="ECO:0000256" key="6">
    <source>
        <dbReference type="ARBA" id="ARBA00022884"/>
    </source>
</evidence>
<sequence>MTPWRSYGLWDEEEEPEEIETVMKLEGSLSPAVVIYSLSNQESDTLRAYISENLEKGFIRPSSSSTGAPVLFVKKKDGGLHLCVDYRKLNAVTRKNKYPVPPMNQLLTVLNGSLIFSKIDLCGAYNLLRINKGDEHLTCFRIKYGSYEYLVMPFGLTNAPASFENLFNDIFYDLLDVYVVVSLDDNMVFSKSKEEHVTNVSTVLARLRANNLFAKASKCLFNVSGVEYLGYVFSSEGLKMDQAKFQQILNWPPLRNLKALQSFLGFANFYRRFIKNYSKNISSLTIFLQKYSRFPLNEEALRQSHQLKEAFTISSIFSHFDPSLQTIVETDASDYALGAVLSQIYDSRKHPIAFDSCKLLPAELNYEINDKELLGMILTRHQARWAEFLSEFHFSITYRPGRLATLPDALSRRDDVYPERGEDFISKNPMNYQKIIKQDEIQASKFFAVKVEAFSNLIESIQKSLWQDSQYRSILQDLGKGKSVQDYSLDSSSQLLLFKDWVVVPNDPTIQLSILQKRHDSPLAGHPGQEKTLKLVKRDFHWSSMTQFIKDYVSSCQQCSRNKNIHHKKFGLLKPLPIPNGPWICLSMDFITQLPLSNSFDSILVIVDRFSKMVVFIPTMSSITSLDLAHLFIKNIFSKHGLPSSIVSDRGPLFVSSFWTNLCQQLKISRDLSTAYHPETDGQTERVNQILEQYLWMYVSYHLDDWNTWLPLAEFSYNNSDHSSTKQSPFFTFYGRDPQFDSVHITQDTPAEKLSTKIQSVQKDVKRELEVSINWFKRCADKSREIPSVFNPGDMVWLSSKNIKSTRPTKKLSERWLGPFPILKKVSTHAYHLKLPSQWKSIHPVFHISLLKPVNTSTIPNKQQEPPPPIIIQEEEEWEVSQILDSKLKRKVMVSGRMERFQLRLRRIHLGTS</sequence>
<dbReference type="InterPro" id="IPR043502">
    <property type="entry name" value="DNA/RNA_pol_sf"/>
</dbReference>
<dbReference type="Gene3D" id="1.10.340.70">
    <property type="match status" value="1"/>
</dbReference>
<gene>
    <name evidence="15" type="ORF">O181_086208</name>
</gene>
<dbReference type="GO" id="GO:0003887">
    <property type="term" value="F:DNA-directed DNA polymerase activity"/>
    <property type="evidence" value="ECO:0007669"/>
    <property type="project" value="UniProtKB-KW"/>
</dbReference>